<protein>
    <submittedName>
        <fullName evidence="2">Uncharacterized protein</fullName>
    </submittedName>
</protein>
<name>A0A316FEJ9_9GAMM</name>
<keyword evidence="3" id="KW-1185">Reference proteome</keyword>
<reference evidence="2 3" key="1">
    <citation type="submission" date="2018-05" db="EMBL/GenBank/DDBJ databases">
        <title>Genomic Encyclopedia of Type Strains, Phase IV (KMG-IV): sequencing the most valuable type-strain genomes for metagenomic binning, comparative biology and taxonomic classification.</title>
        <authorList>
            <person name="Goeker M."/>
        </authorList>
    </citation>
    <scope>NUCLEOTIDE SEQUENCE [LARGE SCALE GENOMIC DNA]</scope>
    <source>
        <strain evidence="2 3">DSM 25350</strain>
    </source>
</reference>
<evidence type="ECO:0000313" key="2">
    <source>
        <dbReference type="EMBL" id="PWK47331.1"/>
    </source>
</evidence>
<proteinExistence type="predicted"/>
<feature type="signal peptide" evidence="1">
    <location>
        <begin position="1"/>
        <end position="20"/>
    </location>
</feature>
<comment type="caution">
    <text evidence="2">The sequence shown here is derived from an EMBL/GenBank/DDBJ whole genome shotgun (WGS) entry which is preliminary data.</text>
</comment>
<dbReference type="EMBL" id="QGGU01000011">
    <property type="protein sequence ID" value="PWK47331.1"/>
    <property type="molecule type" value="Genomic_DNA"/>
</dbReference>
<dbReference type="RefSeq" id="WP_146196163.1">
    <property type="nucleotide sequence ID" value="NZ_QGGU01000011.1"/>
</dbReference>
<sequence length="168" mass="17669">MYKQTLLILILLVAAQSVQSWSGASHVCVAMDSSHVMDGSTMDGHMMDDHTMNSHMMKTETMSEPSDPLHTGHTAESMSTSAATKHAFSANKDSSTITDSLITNHDSSGGMSCCDDGASCTMTACSGVAICCLDMASVIDSNSTQSALVQTPALLIAYSSPLFRPPIL</sequence>
<keyword evidence="1" id="KW-0732">Signal</keyword>
<evidence type="ECO:0000256" key="1">
    <source>
        <dbReference type="SAM" id="SignalP"/>
    </source>
</evidence>
<organism evidence="2 3">
    <name type="scientific">Pleionea mediterranea</name>
    <dbReference type="NCBI Taxonomy" id="523701"/>
    <lineage>
        <taxon>Bacteria</taxon>
        <taxon>Pseudomonadati</taxon>
        <taxon>Pseudomonadota</taxon>
        <taxon>Gammaproteobacteria</taxon>
        <taxon>Oceanospirillales</taxon>
        <taxon>Pleioneaceae</taxon>
        <taxon>Pleionea</taxon>
    </lineage>
</organism>
<gene>
    <name evidence="2" type="ORF">C8D97_11176</name>
</gene>
<evidence type="ECO:0000313" key="3">
    <source>
        <dbReference type="Proteomes" id="UP000245790"/>
    </source>
</evidence>
<accession>A0A316FEJ9</accession>
<feature type="chain" id="PRO_5016434601" evidence="1">
    <location>
        <begin position="21"/>
        <end position="168"/>
    </location>
</feature>
<dbReference type="AlphaFoldDB" id="A0A316FEJ9"/>
<dbReference type="Proteomes" id="UP000245790">
    <property type="component" value="Unassembled WGS sequence"/>
</dbReference>